<dbReference type="eggNOG" id="KOG4308">
    <property type="taxonomic scope" value="Eukaryota"/>
</dbReference>
<dbReference type="InterPro" id="IPR001611">
    <property type="entry name" value="Leu-rich_rpt"/>
</dbReference>
<dbReference type="RefSeq" id="XP_003881573.1">
    <property type="nucleotide sequence ID" value="XM_003881524.1"/>
</dbReference>
<dbReference type="OrthoDB" id="341587at2759"/>
<evidence type="ECO:0000256" key="1">
    <source>
        <dbReference type="ARBA" id="ARBA00022737"/>
    </source>
</evidence>
<sequence>MLGHVVSHRDSGDFDGGSPVKPQVREAADASNPAPAAGAEDRDATLESTGTPVAHHRLQATEAAENSSERGSSLNATCPMSAPSATSASYRQPGTPEDRVESSPADLHAHDEYLNWWKVDRPSDGTGVAGGQAVRRASTSSGPFCHRKRAPRRHQPYVEHIDVPAAESGQPLVSAYKRCCQEIGTLPNPVLIEAFEAADSGTGDGLIAITTTLKEANRTLESLNIADVEKVLVQPDHCFHLGSMVEINNTLTELCLSKQRLRDQGVKVMVPSLKRNTSLKKIDLSCNQITFLGAKAICDLLRANTPLQVLNLDCNRLAEHGARYIAVGVHANHKLEVLHLNNNSIAPQGLVDLAGALMINDCLRQVTLAMNQFDSKTAAIFGRLIGPNSPRGQPLKTDFTTYEVEGITFVSSLPLPST</sequence>
<evidence type="ECO:0000313" key="3">
    <source>
        <dbReference type="EMBL" id="CBZ51540.1"/>
    </source>
</evidence>
<dbReference type="SMART" id="SM00368">
    <property type="entry name" value="LRR_RI"/>
    <property type="match status" value="4"/>
</dbReference>
<dbReference type="InterPro" id="IPR032675">
    <property type="entry name" value="LRR_dom_sf"/>
</dbReference>
<dbReference type="SUPFAM" id="SSF52047">
    <property type="entry name" value="RNI-like"/>
    <property type="match status" value="1"/>
</dbReference>
<keyword evidence="4" id="KW-1185">Reference proteome</keyword>
<gene>
    <name evidence="3" type="ORF">NCLIV_013330</name>
</gene>
<dbReference type="Pfam" id="PF13516">
    <property type="entry name" value="LRR_6"/>
    <property type="match status" value="2"/>
</dbReference>
<dbReference type="InterPro" id="IPR052201">
    <property type="entry name" value="LRR-containing_regulator"/>
</dbReference>
<feature type="region of interest" description="Disordered" evidence="2">
    <location>
        <begin position="1"/>
        <end position="105"/>
    </location>
</feature>
<name>F0VD25_NEOCL</name>
<feature type="compositionally biased region" description="Polar residues" evidence="2">
    <location>
        <begin position="64"/>
        <end position="92"/>
    </location>
</feature>
<dbReference type="Proteomes" id="UP000007494">
    <property type="component" value="Chromosome V"/>
</dbReference>
<proteinExistence type="predicted"/>
<dbReference type="EMBL" id="FR823386">
    <property type="protein sequence ID" value="CBZ51540.1"/>
    <property type="molecule type" value="Genomic_DNA"/>
</dbReference>
<organism evidence="3 4">
    <name type="scientific">Neospora caninum (strain Liverpool)</name>
    <dbReference type="NCBI Taxonomy" id="572307"/>
    <lineage>
        <taxon>Eukaryota</taxon>
        <taxon>Sar</taxon>
        <taxon>Alveolata</taxon>
        <taxon>Apicomplexa</taxon>
        <taxon>Conoidasida</taxon>
        <taxon>Coccidia</taxon>
        <taxon>Eucoccidiorida</taxon>
        <taxon>Eimeriorina</taxon>
        <taxon>Sarcocystidae</taxon>
        <taxon>Neospora</taxon>
    </lineage>
</organism>
<dbReference type="AlphaFoldDB" id="F0VD25"/>
<evidence type="ECO:0000256" key="2">
    <source>
        <dbReference type="SAM" id="MobiDB-lite"/>
    </source>
</evidence>
<dbReference type="Gene3D" id="3.80.10.10">
    <property type="entry name" value="Ribonuclease Inhibitor"/>
    <property type="match status" value="1"/>
</dbReference>
<accession>F0VD25</accession>
<protein>
    <recommendedName>
        <fullName evidence="5">Leucine rich repeat protein</fullName>
    </recommendedName>
</protein>
<dbReference type="VEuPathDB" id="ToxoDB:NCLIV_013330"/>
<dbReference type="GeneID" id="13443849"/>
<feature type="compositionally biased region" description="Low complexity" evidence="2">
    <location>
        <begin position="29"/>
        <end position="38"/>
    </location>
</feature>
<dbReference type="InParanoid" id="F0VD25"/>
<keyword evidence="1" id="KW-0677">Repeat</keyword>
<evidence type="ECO:0000313" key="4">
    <source>
        <dbReference type="Proteomes" id="UP000007494"/>
    </source>
</evidence>
<reference evidence="4" key="1">
    <citation type="journal article" date="2012" name="PLoS Pathog.">
        <title>Comparative genomics of the apicomplexan parasites Toxoplasma gondii and Neospora caninum: Coccidia differing in host range and transmission strategy.</title>
        <authorList>
            <person name="Reid A.J."/>
            <person name="Vermont S.J."/>
            <person name="Cotton J.A."/>
            <person name="Harris D."/>
            <person name="Hill-Cawthorne G.A."/>
            <person name="Konen-Waisman S."/>
            <person name="Latham S.M."/>
            <person name="Mourier T."/>
            <person name="Norton R."/>
            <person name="Quail M.A."/>
            <person name="Sanders M."/>
            <person name="Shanmugam D."/>
            <person name="Sohal A."/>
            <person name="Wasmuth J.D."/>
            <person name="Brunk B."/>
            <person name="Grigg M.E."/>
            <person name="Howard J.C."/>
            <person name="Parkinson J."/>
            <person name="Roos D.S."/>
            <person name="Trees A.J."/>
            <person name="Berriman M."/>
            <person name="Pain A."/>
            <person name="Wastling J.M."/>
        </authorList>
    </citation>
    <scope>NUCLEOTIDE SEQUENCE [LARGE SCALE GENOMIC DNA]</scope>
    <source>
        <strain evidence="4">Liverpool</strain>
    </source>
</reference>
<feature type="region of interest" description="Disordered" evidence="2">
    <location>
        <begin position="127"/>
        <end position="153"/>
    </location>
</feature>
<dbReference type="PANTHER" id="PTHR24111">
    <property type="entry name" value="LEUCINE-RICH REPEAT-CONTAINING PROTEIN 34"/>
    <property type="match status" value="1"/>
</dbReference>
<evidence type="ECO:0008006" key="5">
    <source>
        <dbReference type="Google" id="ProtNLM"/>
    </source>
</evidence>
<dbReference type="PANTHER" id="PTHR24111:SF0">
    <property type="entry name" value="LEUCINE-RICH REPEAT-CONTAINING PROTEIN"/>
    <property type="match status" value="1"/>
</dbReference>
<feature type="compositionally biased region" description="Basic and acidic residues" evidence="2">
    <location>
        <begin position="96"/>
        <end position="105"/>
    </location>
</feature>